<evidence type="ECO:0000259" key="2">
    <source>
        <dbReference type="Pfam" id="PF03981"/>
    </source>
</evidence>
<accession>A0A6P3WWH6</accession>
<dbReference type="PANTHER" id="PTHR12184:SF1">
    <property type="entry name" value="UBIQUINOL-CYTOCHROME-C REDUCTASE COMPLEX ASSEMBLY FACTOR 1"/>
    <property type="match status" value="1"/>
</dbReference>
<dbReference type="GO" id="GO:0034551">
    <property type="term" value="P:mitochondrial respiratory chain complex III assembly"/>
    <property type="evidence" value="ECO:0007669"/>
    <property type="project" value="TreeGrafter"/>
</dbReference>
<dbReference type="Proteomes" id="UP000515204">
    <property type="component" value="Unplaced"/>
</dbReference>
<dbReference type="GeneID" id="106742225"/>
<dbReference type="PANTHER" id="PTHR12184">
    <property type="entry name" value="UBIQUINOL-CYTOCHROME C REDUCTASE COMPLEX ASSEMBLY FACTOR 1 FAMILY MEMBER"/>
    <property type="match status" value="1"/>
</dbReference>
<sequence>MFIMQRARIITSLKNTMLPLMQRTLQTHGILSTARLLPASTILNSKSIHMTFARYDNSSPSTVPISSNLQMGLGKRLLKKIGFMDLQKYRYMVLACYAYEHILRQVDYSFFYKHFNMPDTLFSWFLVTELHVWMLMVRYMAEGKDGQFIRNEIVTAMWDDTKARTEKLGVISTNIKGKEIILLSHQFNAAIIGYDEGILSDDKVLAGALWRRFFCFECNDPEHVELLINYVRIQISILDNIPTVEILKKADFKLVDIKSLCKH</sequence>
<dbReference type="OrthoDB" id="4007at2759"/>
<organism evidence="3 4">
    <name type="scientific">Dinoponera quadriceps</name>
    <name type="common">South American ant</name>
    <dbReference type="NCBI Taxonomy" id="609295"/>
    <lineage>
        <taxon>Eukaryota</taxon>
        <taxon>Metazoa</taxon>
        <taxon>Ecdysozoa</taxon>
        <taxon>Arthropoda</taxon>
        <taxon>Hexapoda</taxon>
        <taxon>Insecta</taxon>
        <taxon>Pterygota</taxon>
        <taxon>Neoptera</taxon>
        <taxon>Endopterygota</taxon>
        <taxon>Hymenoptera</taxon>
        <taxon>Apocrita</taxon>
        <taxon>Aculeata</taxon>
        <taxon>Formicoidea</taxon>
        <taxon>Formicidae</taxon>
        <taxon>Ponerinae</taxon>
        <taxon>Ponerini</taxon>
        <taxon>Dinoponera</taxon>
    </lineage>
</organism>
<gene>
    <name evidence="4" type="primary">LOC106742225</name>
</gene>
<dbReference type="Pfam" id="PF03981">
    <property type="entry name" value="Ubiq_cyt_C_chap"/>
    <property type="match status" value="1"/>
</dbReference>
<dbReference type="CTD" id="55245"/>
<dbReference type="KEGG" id="dqu:106742225"/>
<protein>
    <submittedName>
        <fullName evidence="4">Ubiquinol-cytochrome-c reductase complex assembly factor 1</fullName>
    </submittedName>
</protein>
<feature type="domain" description="Ubiquinol-cytochrome c chaperone" evidence="2">
    <location>
        <begin position="113"/>
        <end position="248"/>
    </location>
</feature>
<proteinExistence type="inferred from homology"/>
<reference evidence="4" key="1">
    <citation type="submission" date="2025-08" db="UniProtKB">
        <authorList>
            <consortium name="RefSeq"/>
        </authorList>
    </citation>
    <scope>IDENTIFICATION</scope>
</reference>
<evidence type="ECO:0000313" key="3">
    <source>
        <dbReference type="Proteomes" id="UP000515204"/>
    </source>
</evidence>
<evidence type="ECO:0000256" key="1">
    <source>
        <dbReference type="ARBA" id="ARBA00006407"/>
    </source>
</evidence>
<dbReference type="InterPro" id="IPR007129">
    <property type="entry name" value="Ubiqinol_cyt_c_chaperone_CPB3"/>
</dbReference>
<evidence type="ECO:0000313" key="4">
    <source>
        <dbReference type="RefSeq" id="XP_014470456.1"/>
    </source>
</evidence>
<dbReference type="AlphaFoldDB" id="A0A6P3WWH6"/>
<dbReference type="InterPro" id="IPR021150">
    <property type="entry name" value="Ubiq_cyt_c_chap"/>
</dbReference>
<keyword evidence="3" id="KW-1185">Reference proteome</keyword>
<name>A0A6P3WWH6_DINQU</name>
<comment type="similarity">
    <text evidence="1">Belongs to the CBP3 family.</text>
</comment>
<dbReference type="GO" id="GO:0005739">
    <property type="term" value="C:mitochondrion"/>
    <property type="evidence" value="ECO:0007669"/>
    <property type="project" value="TreeGrafter"/>
</dbReference>
<dbReference type="RefSeq" id="XP_014470456.1">
    <property type="nucleotide sequence ID" value="XM_014614970.1"/>
</dbReference>